<feature type="compositionally biased region" description="Basic and acidic residues" evidence="4">
    <location>
        <begin position="1"/>
        <end position="10"/>
    </location>
</feature>
<dbReference type="InterPro" id="IPR044517">
    <property type="entry name" value="PHOX1-4"/>
</dbReference>
<dbReference type="Pfam" id="PF00564">
    <property type="entry name" value="PB1"/>
    <property type="match status" value="1"/>
</dbReference>
<evidence type="ECO:0000313" key="7">
    <source>
        <dbReference type="Proteomes" id="UP001237642"/>
    </source>
</evidence>
<dbReference type="SUPFAM" id="SSF54277">
    <property type="entry name" value="CAD &amp; PB1 domains"/>
    <property type="match status" value="1"/>
</dbReference>
<dbReference type="AlphaFoldDB" id="A0AAD8MYU5"/>
<dbReference type="EMBL" id="JAUIZM010000004">
    <property type="protein sequence ID" value="KAK1389941.1"/>
    <property type="molecule type" value="Genomic_DNA"/>
</dbReference>
<name>A0AAD8MYU5_9APIA</name>
<organism evidence="6 7">
    <name type="scientific">Heracleum sosnowskyi</name>
    <dbReference type="NCBI Taxonomy" id="360622"/>
    <lineage>
        <taxon>Eukaryota</taxon>
        <taxon>Viridiplantae</taxon>
        <taxon>Streptophyta</taxon>
        <taxon>Embryophyta</taxon>
        <taxon>Tracheophyta</taxon>
        <taxon>Spermatophyta</taxon>
        <taxon>Magnoliopsida</taxon>
        <taxon>eudicotyledons</taxon>
        <taxon>Gunneridae</taxon>
        <taxon>Pentapetalae</taxon>
        <taxon>asterids</taxon>
        <taxon>campanulids</taxon>
        <taxon>Apiales</taxon>
        <taxon>Apiaceae</taxon>
        <taxon>Apioideae</taxon>
        <taxon>apioid superclade</taxon>
        <taxon>Tordylieae</taxon>
        <taxon>Tordyliinae</taxon>
        <taxon>Heracleum</taxon>
    </lineage>
</organism>
<dbReference type="InterPro" id="IPR053793">
    <property type="entry name" value="PB1-like"/>
</dbReference>
<keyword evidence="7" id="KW-1185">Reference proteome</keyword>
<dbReference type="CDD" id="cd05992">
    <property type="entry name" value="PB1"/>
    <property type="match status" value="1"/>
</dbReference>
<feature type="domain" description="PB1" evidence="5">
    <location>
        <begin position="257"/>
        <end position="336"/>
    </location>
</feature>
<feature type="region of interest" description="Disordered" evidence="4">
    <location>
        <begin position="199"/>
        <end position="220"/>
    </location>
</feature>
<proteinExistence type="predicted"/>
<evidence type="ECO:0000256" key="4">
    <source>
        <dbReference type="SAM" id="MobiDB-lite"/>
    </source>
</evidence>
<keyword evidence="1" id="KW-0677">Repeat</keyword>
<dbReference type="PROSITE" id="PS51745">
    <property type="entry name" value="PB1"/>
    <property type="match status" value="1"/>
</dbReference>
<dbReference type="SMART" id="SM00666">
    <property type="entry name" value="PB1"/>
    <property type="match status" value="1"/>
</dbReference>
<reference evidence="6" key="2">
    <citation type="submission" date="2023-05" db="EMBL/GenBank/DDBJ databases">
        <authorList>
            <person name="Schelkunov M.I."/>
        </authorList>
    </citation>
    <scope>NUCLEOTIDE SEQUENCE</scope>
    <source>
        <strain evidence="6">Hsosn_3</strain>
        <tissue evidence="6">Leaf</tissue>
    </source>
</reference>
<dbReference type="SUPFAM" id="SSF48452">
    <property type="entry name" value="TPR-like"/>
    <property type="match status" value="1"/>
</dbReference>
<dbReference type="InterPro" id="IPR011990">
    <property type="entry name" value="TPR-like_helical_dom_sf"/>
</dbReference>
<accession>A0AAD8MYU5</accession>
<evidence type="ECO:0000259" key="5">
    <source>
        <dbReference type="PROSITE" id="PS51745"/>
    </source>
</evidence>
<keyword evidence="2 3" id="KW-0802">TPR repeat</keyword>
<evidence type="ECO:0000313" key="6">
    <source>
        <dbReference type="EMBL" id="KAK1389941.1"/>
    </source>
</evidence>
<comment type="caution">
    <text evidence="6">The sequence shown here is derived from an EMBL/GenBank/DDBJ whole genome shotgun (WGS) entry which is preliminary data.</text>
</comment>
<dbReference type="InterPro" id="IPR000270">
    <property type="entry name" value="PB1_dom"/>
</dbReference>
<feature type="compositionally biased region" description="Acidic residues" evidence="4">
    <location>
        <begin position="11"/>
        <end position="25"/>
    </location>
</feature>
<evidence type="ECO:0000256" key="1">
    <source>
        <dbReference type="ARBA" id="ARBA00022737"/>
    </source>
</evidence>
<gene>
    <name evidence="6" type="ORF">POM88_018119</name>
</gene>
<feature type="region of interest" description="Disordered" evidence="4">
    <location>
        <begin position="1"/>
        <end position="25"/>
    </location>
</feature>
<protein>
    <submittedName>
        <fullName evidence="6">PB1 domain-containing protein</fullName>
    </submittedName>
</protein>
<dbReference type="InterPro" id="IPR019734">
    <property type="entry name" value="TPR_rpt"/>
</dbReference>
<dbReference type="SMART" id="SM00028">
    <property type="entry name" value="TPR"/>
    <property type="match status" value="3"/>
</dbReference>
<dbReference type="Gene3D" id="1.25.40.10">
    <property type="entry name" value="Tetratricopeptide repeat domain"/>
    <property type="match status" value="1"/>
</dbReference>
<dbReference type="PANTHER" id="PTHR46183">
    <property type="entry name" value="PROTEIN CLMP1"/>
    <property type="match status" value="1"/>
</dbReference>
<sequence length="713" mass="81454">MENSNGKEKIDEDSEENVDDNEDSDCDSISFDEPGVLHKVNTFKGEGNVFFQKRDHESALLKYEEAINWLPKDHNDVPYIRSNMAACYMQMGLVEYPKAINECNLALEVAPTYSKALLKRARCLVALNRLDSAKRDVDTILSTEPNNMSALEIMEDLKKAERKSSSAEENDFVLPPFDYVEPALIRILKERVKKRRYGQAENKVEPKVEEENEEENGEDSLRNQCKVVKKEEHGEGKITDDKFVVKDKISVSDEVVKVTVKLVLGDDIRFAQLPVKCSIRLVRNIVQDRFPNLIGALIKYRDPEGDLVTITTTEELRLAEKSGGPLGSLRLYIVEVTPEREPLYDEVLNSNALKGADDSYVCNVNAIENGPCCVEDWIVQFARLFKNHVGFDSDSYLDLHVLGVKLYTEAMEETVTSEEAQEIFEIAIEKFQEMTALALFNWGNVHLNRARKLVGFGEDSRSETILAHVKSGYEYADKEYTMAGIRYADSLRFKPDFYEGHFALGQQLFEQAKLCWYYAIGNKIDLDTWPSTKVLDLYNKAEENMDFGMQLWEELEEELLSDGLQNADKRKDDLKKMGIDRLYKEISADEAEERAGSMGSQIYLLWGTILYERSIVEYKLDLPTWEECLEVAVEKFELSGASSADIAVMTKNHISNGESLDGFGFKIDEIIQAWNDMYDAKRWESAHKNIVLCWLIFLWFSTEAGELVHTMSL</sequence>
<evidence type="ECO:0000256" key="3">
    <source>
        <dbReference type="PROSITE-ProRule" id="PRU00339"/>
    </source>
</evidence>
<dbReference type="PANTHER" id="PTHR46183:SF4">
    <property type="entry name" value="PROTEIN PHOX4"/>
    <property type="match status" value="1"/>
</dbReference>
<evidence type="ECO:0000256" key="2">
    <source>
        <dbReference type="ARBA" id="ARBA00022803"/>
    </source>
</evidence>
<reference evidence="6" key="1">
    <citation type="submission" date="2023-02" db="EMBL/GenBank/DDBJ databases">
        <title>Genome of toxic invasive species Heracleum sosnowskyi carries increased number of genes despite the absence of recent whole-genome duplications.</title>
        <authorList>
            <person name="Schelkunov M."/>
            <person name="Shtratnikova V."/>
            <person name="Makarenko M."/>
            <person name="Klepikova A."/>
            <person name="Omelchenko D."/>
            <person name="Novikova G."/>
            <person name="Obukhova E."/>
            <person name="Bogdanov V."/>
            <person name="Penin A."/>
            <person name="Logacheva M."/>
        </authorList>
    </citation>
    <scope>NUCLEOTIDE SEQUENCE</scope>
    <source>
        <strain evidence="6">Hsosn_3</strain>
        <tissue evidence="6">Leaf</tissue>
    </source>
</reference>
<feature type="repeat" description="TPR" evidence="3">
    <location>
        <begin position="40"/>
        <end position="73"/>
    </location>
</feature>
<dbReference type="PROSITE" id="PS50005">
    <property type="entry name" value="TPR"/>
    <property type="match status" value="1"/>
</dbReference>
<dbReference type="Proteomes" id="UP001237642">
    <property type="component" value="Unassembled WGS sequence"/>
</dbReference>